<name>A0A7J6HPR9_CANSA</name>
<evidence type="ECO:0000256" key="3">
    <source>
        <dbReference type="ARBA" id="ARBA00005227"/>
    </source>
</evidence>
<comment type="caution">
    <text evidence="11">The sequence shown here is derived from an EMBL/GenBank/DDBJ whole genome shotgun (WGS) entry which is preliminary data.</text>
</comment>
<comment type="subcellular location">
    <subcellularLocation>
        <location evidence="1">Endosome membrane</location>
        <topology evidence="1">Multi-pass membrane protein</topology>
    </subcellularLocation>
    <subcellularLocation>
        <location evidence="2">Golgi apparatus membrane</location>
        <topology evidence="2">Multi-pass membrane protein</topology>
    </subcellularLocation>
</comment>
<keyword evidence="6" id="KW-0967">Endosome</keyword>
<keyword evidence="5 10" id="KW-0732">Signal</keyword>
<evidence type="ECO:0000256" key="8">
    <source>
        <dbReference type="ARBA" id="ARBA00023034"/>
    </source>
</evidence>
<feature type="transmembrane region" description="Helical" evidence="10">
    <location>
        <begin position="499"/>
        <end position="522"/>
    </location>
</feature>
<dbReference type="GO" id="GO:0000139">
    <property type="term" value="C:Golgi membrane"/>
    <property type="evidence" value="ECO:0007669"/>
    <property type="project" value="UniProtKB-SubCell"/>
</dbReference>
<keyword evidence="12" id="KW-1185">Reference proteome</keyword>
<evidence type="ECO:0000256" key="2">
    <source>
        <dbReference type="ARBA" id="ARBA00004653"/>
    </source>
</evidence>
<feature type="transmembrane region" description="Helical" evidence="10">
    <location>
        <begin position="231"/>
        <end position="253"/>
    </location>
</feature>
<evidence type="ECO:0000256" key="7">
    <source>
        <dbReference type="ARBA" id="ARBA00022989"/>
    </source>
</evidence>
<feature type="chain" id="PRO_5029936625" description="Transmembrane 9 superfamily member" evidence="10">
    <location>
        <begin position="21"/>
        <end position="767"/>
    </location>
</feature>
<evidence type="ECO:0000256" key="4">
    <source>
        <dbReference type="ARBA" id="ARBA00022692"/>
    </source>
</evidence>
<protein>
    <recommendedName>
        <fullName evidence="10">Transmembrane 9 superfamily member</fullName>
    </recommendedName>
</protein>
<dbReference type="PANTHER" id="PTHR10766">
    <property type="entry name" value="TRANSMEMBRANE 9 SUPERFAMILY PROTEIN"/>
    <property type="match status" value="1"/>
</dbReference>
<dbReference type="PANTHER" id="PTHR10766:SF177">
    <property type="entry name" value="TRANSMEMBRANE 9 SUPERFAMILY MEMBER 1"/>
    <property type="match status" value="1"/>
</dbReference>
<feature type="transmembrane region" description="Helical" evidence="10">
    <location>
        <begin position="625"/>
        <end position="648"/>
    </location>
</feature>
<dbReference type="EMBL" id="JAATIQ010000034">
    <property type="protein sequence ID" value="KAF4397263.1"/>
    <property type="molecule type" value="Genomic_DNA"/>
</dbReference>
<keyword evidence="7 10" id="KW-1133">Transmembrane helix</keyword>
<keyword evidence="8" id="KW-0333">Golgi apparatus</keyword>
<evidence type="ECO:0000313" key="11">
    <source>
        <dbReference type="EMBL" id="KAF4397263.1"/>
    </source>
</evidence>
<accession>A0A7J6HPR9</accession>
<dbReference type="InterPro" id="IPR004240">
    <property type="entry name" value="EMP70"/>
</dbReference>
<feature type="transmembrane region" description="Helical" evidence="10">
    <location>
        <begin position="332"/>
        <end position="353"/>
    </location>
</feature>
<proteinExistence type="inferred from homology"/>
<feature type="transmembrane region" description="Helical" evidence="10">
    <location>
        <begin position="660"/>
        <end position="682"/>
    </location>
</feature>
<feature type="transmembrane region" description="Helical" evidence="10">
    <location>
        <begin position="362"/>
        <end position="383"/>
    </location>
</feature>
<dbReference type="GO" id="GO:0010008">
    <property type="term" value="C:endosome membrane"/>
    <property type="evidence" value="ECO:0007669"/>
    <property type="project" value="UniProtKB-SubCell"/>
</dbReference>
<comment type="similarity">
    <text evidence="3 10">Belongs to the nonaspanin (TM9SF) (TC 9.A.2) family.</text>
</comment>
<sequence>MVKFLLIIIIICVLICCGSGSLVRSDTENHSYKAGDPVPLYVNKVGPYQNPSESYSYFDLPFCQPDNFKKKNRTLSELLSGDNLIKAPYELEFLVEKRLEIACSKTLTKEEVSQFREAIKRNYYFQMYYDDLPILESIGESYNRGIITDMDNYTFILHTYIQFEILFNKDRVIEIKIQFIPGLGKDITEDKEKCVDFVYNVYWKEVDTAFDKRMEKYLVAPSRRNHIEFNWFAIINTCESLIVAIGILLKLYFHALKKDFSERLHYKELNNNYQHERRWKCILDDVFTLPAHKSLLAAALGSGTQFTMVILILGVIGMFYPYNRVPLLTALIITYTITSSVAGYTATSVYCYFGGTNWLRNLLLTGCLFTGPLLFTFCLLNSIASTYKASIALPLNTIIKFVLVWMFFATPLYLLGGFIGKSSQTEVQAQSQNNKDELKASLTGVKASRKILKVPRFMCYLPQMALAGIFPFSAICVELSSVVYSLWGYENYTQYKFLFVTFILLLIITALINVGLICCKIVSKDHKWWWRYRSDMSGSLQLSFFLGYMACICYALFLMFGSVASTYKASIALPINTIIKFVLVWMFFATPLYLLGEFIGKSSQTEVQAQSQNNKDELKPSLTRMALAGIFPFSAICVELSSVVYSLWGYENYTQYKFLFVTFILLLIITALINVGLICCKIVSKDHKWWWRSFVYGGSIGLYVYGFCIHYLLYKRSDMSGSLQLSFFLGYMACICYALFLMFGSVGFLASYLFLRQIYHSLHYSKT</sequence>
<feature type="signal peptide" evidence="10">
    <location>
        <begin position="1"/>
        <end position="20"/>
    </location>
</feature>
<gene>
    <name evidence="11" type="ORF">G4B88_009109</name>
</gene>
<dbReference type="GO" id="GO:0072657">
    <property type="term" value="P:protein localization to membrane"/>
    <property type="evidence" value="ECO:0007669"/>
    <property type="project" value="TreeGrafter"/>
</dbReference>
<evidence type="ECO:0000256" key="9">
    <source>
        <dbReference type="ARBA" id="ARBA00023136"/>
    </source>
</evidence>
<evidence type="ECO:0000256" key="5">
    <source>
        <dbReference type="ARBA" id="ARBA00022729"/>
    </source>
</evidence>
<evidence type="ECO:0000256" key="6">
    <source>
        <dbReference type="ARBA" id="ARBA00022753"/>
    </source>
</evidence>
<keyword evidence="9 10" id="KW-0472">Membrane</keyword>
<reference evidence="11 12" key="1">
    <citation type="journal article" date="2020" name="bioRxiv">
        <title>Sequence and annotation of 42 cannabis genomes reveals extensive copy number variation in cannabinoid synthesis and pathogen resistance genes.</title>
        <authorList>
            <person name="Mckernan K.J."/>
            <person name="Helbert Y."/>
            <person name="Kane L.T."/>
            <person name="Ebling H."/>
            <person name="Zhang L."/>
            <person name="Liu B."/>
            <person name="Eaton Z."/>
            <person name="Mclaughlin S."/>
            <person name="Kingan S."/>
            <person name="Baybayan P."/>
            <person name="Concepcion G."/>
            <person name="Jordan M."/>
            <person name="Riva A."/>
            <person name="Barbazuk W."/>
            <person name="Harkins T."/>
        </authorList>
    </citation>
    <scope>NUCLEOTIDE SEQUENCE [LARGE SCALE GENOMIC DNA]</scope>
    <source>
        <strain evidence="12">cv. Jamaican Lion 4</strain>
        <tissue evidence="11">Leaf</tissue>
    </source>
</reference>
<evidence type="ECO:0000256" key="10">
    <source>
        <dbReference type="RuleBase" id="RU363079"/>
    </source>
</evidence>
<feature type="transmembrane region" description="Helical" evidence="10">
    <location>
        <begin position="725"/>
        <end position="755"/>
    </location>
</feature>
<evidence type="ECO:0000313" key="12">
    <source>
        <dbReference type="Proteomes" id="UP000583929"/>
    </source>
</evidence>
<feature type="transmembrane region" description="Helical" evidence="10">
    <location>
        <begin position="295"/>
        <end position="320"/>
    </location>
</feature>
<feature type="transmembrane region" description="Helical" evidence="10">
    <location>
        <begin position="395"/>
        <end position="415"/>
    </location>
</feature>
<feature type="transmembrane region" description="Helical" evidence="10">
    <location>
        <begin position="542"/>
        <end position="565"/>
    </location>
</feature>
<organism evidence="11 12">
    <name type="scientific">Cannabis sativa</name>
    <name type="common">Hemp</name>
    <name type="synonym">Marijuana</name>
    <dbReference type="NCBI Taxonomy" id="3483"/>
    <lineage>
        <taxon>Eukaryota</taxon>
        <taxon>Viridiplantae</taxon>
        <taxon>Streptophyta</taxon>
        <taxon>Embryophyta</taxon>
        <taxon>Tracheophyta</taxon>
        <taxon>Spermatophyta</taxon>
        <taxon>Magnoliopsida</taxon>
        <taxon>eudicotyledons</taxon>
        <taxon>Gunneridae</taxon>
        <taxon>Pentapetalae</taxon>
        <taxon>rosids</taxon>
        <taxon>fabids</taxon>
        <taxon>Rosales</taxon>
        <taxon>Cannabaceae</taxon>
        <taxon>Cannabis</taxon>
    </lineage>
</organism>
<dbReference type="Pfam" id="PF02990">
    <property type="entry name" value="EMP70"/>
    <property type="match status" value="1"/>
</dbReference>
<feature type="transmembrane region" description="Helical" evidence="10">
    <location>
        <begin position="571"/>
        <end position="595"/>
    </location>
</feature>
<keyword evidence="4 10" id="KW-0812">Transmembrane</keyword>
<feature type="transmembrane region" description="Helical" evidence="10">
    <location>
        <begin position="465"/>
        <end position="487"/>
    </location>
</feature>
<evidence type="ECO:0000256" key="1">
    <source>
        <dbReference type="ARBA" id="ARBA00004337"/>
    </source>
</evidence>
<dbReference type="Proteomes" id="UP000583929">
    <property type="component" value="Unassembled WGS sequence"/>
</dbReference>
<dbReference type="AlphaFoldDB" id="A0A7J6HPR9"/>
<feature type="transmembrane region" description="Helical" evidence="10">
    <location>
        <begin position="694"/>
        <end position="713"/>
    </location>
</feature>